<name>A0A0A6XCR7_ACTUT</name>
<evidence type="ECO:0000313" key="1">
    <source>
        <dbReference type="EMBL" id="KHD77837.1"/>
    </source>
</evidence>
<dbReference type="PROSITE" id="PS51257">
    <property type="entry name" value="PROKAR_LIPOPROTEIN"/>
    <property type="match status" value="1"/>
</dbReference>
<organism evidence="1 2">
    <name type="scientific">Actinoplanes utahensis</name>
    <dbReference type="NCBI Taxonomy" id="1869"/>
    <lineage>
        <taxon>Bacteria</taxon>
        <taxon>Bacillati</taxon>
        <taxon>Actinomycetota</taxon>
        <taxon>Actinomycetes</taxon>
        <taxon>Micromonosporales</taxon>
        <taxon>Micromonosporaceae</taxon>
        <taxon>Actinoplanes</taxon>
    </lineage>
</organism>
<dbReference type="OrthoDB" id="3820831at2"/>
<proteinExistence type="predicted"/>
<protein>
    <recommendedName>
        <fullName evidence="3">Lipoprotein</fullName>
    </recommendedName>
</protein>
<dbReference type="AlphaFoldDB" id="A0A0A6XCR7"/>
<dbReference type="Proteomes" id="UP000054537">
    <property type="component" value="Unassembled WGS sequence"/>
</dbReference>
<dbReference type="RefSeq" id="WP_043523640.1">
    <property type="nucleotide sequence ID" value="NZ_BAABKU010000026.1"/>
</dbReference>
<accession>A0A0A6XCR7</accession>
<evidence type="ECO:0008006" key="3">
    <source>
        <dbReference type="Google" id="ProtNLM"/>
    </source>
</evidence>
<comment type="caution">
    <text evidence="1">The sequence shown here is derived from an EMBL/GenBank/DDBJ whole genome shotgun (WGS) entry which is preliminary data.</text>
</comment>
<gene>
    <name evidence="1" type="ORF">MB27_08570</name>
</gene>
<keyword evidence="2" id="KW-1185">Reference proteome</keyword>
<reference evidence="1 2" key="1">
    <citation type="submission" date="2014-10" db="EMBL/GenBank/DDBJ databases">
        <title>Draft genome sequence of Actinoplanes utahensis NRRL 12052.</title>
        <authorList>
            <person name="Velasco-Bucheli B."/>
            <person name="del Cerro C."/>
            <person name="Hormigo D."/>
            <person name="Garcia J.L."/>
            <person name="Acebal C."/>
            <person name="Arroyo M."/>
            <person name="de la Mata I."/>
        </authorList>
    </citation>
    <scope>NUCLEOTIDE SEQUENCE [LARGE SCALE GENOMIC DNA]</scope>
    <source>
        <strain evidence="1 2">NRRL 12052</strain>
    </source>
</reference>
<dbReference type="EMBL" id="JRTT01000008">
    <property type="protein sequence ID" value="KHD77837.1"/>
    <property type="molecule type" value="Genomic_DNA"/>
</dbReference>
<sequence length="223" mass="23695">MRAGRIAGALLTVVLLAACTPTPEKKGPTLGPGEYSRLDDAGIAQIEEHRFARFDVRDGTLLPTDVGLAADDTSGPIIGDPSKPEMTVEIVGPHGTETITTRTLSVQPGERSASIRFFRDPVDRAASAARLREDQTVWGIQAKTVDYWLAATADPTVGQDRPYKAVLGEGVGRSGLVGSVQASLKNGVEIHDVLILLGAHLYTPEALKIIRSTGSTVDVPRPH</sequence>
<evidence type="ECO:0000313" key="2">
    <source>
        <dbReference type="Proteomes" id="UP000054537"/>
    </source>
</evidence>